<dbReference type="Proteomes" id="UP000011715">
    <property type="component" value="Unassembled WGS sequence"/>
</dbReference>
<evidence type="ECO:0000313" key="3">
    <source>
        <dbReference type="EnsemblFungi" id="MAPG_10518T0"/>
    </source>
</evidence>
<feature type="domain" description="Alpha/beta hydrolase fold-3" evidence="1">
    <location>
        <begin position="52"/>
        <end position="97"/>
    </location>
</feature>
<dbReference type="VEuPathDB" id="FungiDB:MAPG_10518"/>
<reference evidence="4" key="2">
    <citation type="submission" date="2010-05" db="EMBL/GenBank/DDBJ databases">
        <title>The genome sequence of Magnaporthe poae strain ATCC 64411.</title>
        <authorList>
            <person name="Ma L.-J."/>
            <person name="Dead R."/>
            <person name="Young S."/>
            <person name="Zeng Q."/>
            <person name="Koehrsen M."/>
            <person name="Alvarado L."/>
            <person name="Berlin A."/>
            <person name="Chapman S.B."/>
            <person name="Chen Z."/>
            <person name="Freedman E."/>
            <person name="Gellesch M."/>
            <person name="Goldberg J."/>
            <person name="Griggs A."/>
            <person name="Gujja S."/>
            <person name="Heilman E.R."/>
            <person name="Heiman D."/>
            <person name="Hepburn T."/>
            <person name="Howarth C."/>
            <person name="Jen D."/>
            <person name="Larson L."/>
            <person name="Mehta T."/>
            <person name="Neiman D."/>
            <person name="Pearson M."/>
            <person name="Roberts A."/>
            <person name="Saif S."/>
            <person name="Shea T."/>
            <person name="Shenoy N."/>
            <person name="Sisk P."/>
            <person name="Stolte C."/>
            <person name="Sykes S."/>
            <person name="Walk T."/>
            <person name="White J."/>
            <person name="Yandava C."/>
            <person name="Haas B."/>
            <person name="Nusbaum C."/>
            <person name="Birren B."/>
        </authorList>
    </citation>
    <scope>NUCLEOTIDE SEQUENCE [LARGE SCALE GENOMIC DNA]</scope>
    <source>
        <strain evidence="4">ATCC 64411 / 73-15</strain>
    </source>
</reference>
<dbReference type="Pfam" id="PF07859">
    <property type="entry name" value="Abhydrolase_3"/>
    <property type="match status" value="1"/>
</dbReference>
<dbReference type="InterPro" id="IPR029058">
    <property type="entry name" value="AB_hydrolase_fold"/>
</dbReference>
<name>A0A0C4ECT3_MAGP6</name>
<reference evidence="3" key="4">
    <citation type="journal article" date="2015" name="G3 (Bethesda)">
        <title>Genome sequences of three phytopathogenic species of the Magnaporthaceae family of fungi.</title>
        <authorList>
            <person name="Okagaki L.H."/>
            <person name="Nunes C.C."/>
            <person name="Sailsbery J."/>
            <person name="Clay B."/>
            <person name="Brown D."/>
            <person name="John T."/>
            <person name="Oh Y."/>
            <person name="Young N."/>
            <person name="Fitzgerald M."/>
            <person name="Haas B.J."/>
            <person name="Zeng Q."/>
            <person name="Young S."/>
            <person name="Adiconis X."/>
            <person name="Fan L."/>
            <person name="Levin J.Z."/>
            <person name="Mitchell T.K."/>
            <person name="Okubara P.A."/>
            <person name="Farman M.L."/>
            <person name="Kohn L.M."/>
            <person name="Birren B."/>
            <person name="Ma L.-J."/>
            <person name="Dean R.A."/>
        </authorList>
    </citation>
    <scope>NUCLEOTIDE SEQUENCE</scope>
    <source>
        <strain evidence="3">ATCC 64411 / 73-15</strain>
    </source>
</reference>
<dbReference type="EMBL" id="ADBL01002350">
    <property type="status" value="NOT_ANNOTATED_CDS"/>
    <property type="molecule type" value="Genomic_DNA"/>
</dbReference>
<proteinExistence type="predicted"/>
<dbReference type="InterPro" id="IPR013094">
    <property type="entry name" value="AB_hydrolase_3"/>
</dbReference>
<dbReference type="Gene3D" id="3.40.50.1820">
    <property type="entry name" value="alpha/beta hydrolase"/>
    <property type="match status" value="1"/>
</dbReference>
<reference evidence="2" key="3">
    <citation type="submission" date="2011-03" db="EMBL/GenBank/DDBJ databases">
        <title>Annotation of Magnaporthe poae ATCC 64411.</title>
        <authorList>
            <person name="Ma L.-J."/>
            <person name="Dead R."/>
            <person name="Young S.K."/>
            <person name="Zeng Q."/>
            <person name="Gargeya S."/>
            <person name="Fitzgerald M."/>
            <person name="Haas B."/>
            <person name="Abouelleil A."/>
            <person name="Alvarado L."/>
            <person name="Arachchi H.M."/>
            <person name="Berlin A."/>
            <person name="Brown A."/>
            <person name="Chapman S.B."/>
            <person name="Chen Z."/>
            <person name="Dunbar C."/>
            <person name="Freedman E."/>
            <person name="Gearin G."/>
            <person name="Gellesch M."/>
            <person name="Goldberg J."/>
            <person name="Griggs A."/>
            <person name="Gujja S."/>
            <person name="Heiman D."/>
            <person name="Howarth C."/>
            <person name="Larson L."/>
            <person name="Lui A."/>
            <person name="MacDonald P.J.P."/>
            <person name="Mehta T."/>
            <person name="Montmayeur A."/>
            <person name="Murphy C."/>
            <person name="Neiman D."/>
            <person name="Pearson M."/>
            <person name="Priest M."/>
            <person name="Roberts A."/>
            <person name="Saif S."/>
            <person name="Shea T."/>
            <person name="Shenoy N."/>
            <person name="Sisk P."/>
            <person name="Stolte C."/>
            <person name="Sykes S."/>
            <person name="Yandava C."/>
            <person name="Wortman J."/>
            <person name="Nusbaum C."/>
            <person name="Birren B."/>
        </authorList>
    </citation>
    <scope>NUCLEOTIDE SEQUENCE</scope>
    <source>
        <strain evidence="2">ATCC 64411</strain>
    </source>
</reference>
<dbReference type="SUPFAM" id="SSF53474">
    <property type="entry name" value="alpha/beta-Hydrolases"/>
    <property type="match status" value="1"/>
</dbReference>
<sequence length="121" mass="13377">MMCGRPASARPNPSAGFGVDPARITASYLAANWGKGIRISIENLWHVVLNHRFLPETYVGVGSLDLFKAEDVDYAARLARADNGVELQLYPGVSHGFDLAAPGIRLSRDMFANEVRFIRRF</sequence>
<dbReference type="GO" id="GO:0016787">
    <property type="term" value="F:hydrolase activity"/>
    <property type="evidence" value="ECO:0007669"/>
    <property type="project" value="InterPro"/>
</dbReference>
<accession>A0A0C4ECT3</accession>
<dbReference type="AlphaFoldDB" id="A0A0C4ECT3"/>
<keyword evidence="4" id="KW-1185">Reference proteome</keyword>
<dbReference type="STRING" id="644358.A0A0C4ECT3"/>
<evidence type="ECO:0000259" key="1">
    <source>
        <dbReference type="Pfam" id="PF07859"/>
    </source>
</evidence>
<evidence type="ECO:0000313" key="4">
    <source>
        <dbReference type="Proteomes" id="UP000011715"/>
    </source>
</evidence>
<reference evidence="3" key="5">
    <citation type="submission" date="2015-06" db="UniProtKB">
        <authorList>
            <consortium name="EnsemblFungi"/>
        </authorList>
    </citation>
    <scope>IDENTIFICATION</scope>
    <source>
        <strain evidence="3">ATCC 64411</strain>
    </source>
</reference>
<evidence type="ECO:0000313" key="2">
    <source>
        <dbReference type="EMBL" id="KLU90666.1"/>
    </source>
</evidence>
<dbReference type="EnsemblFungi" id="MAPG_10518T0">
    <property type="protein sequence ID" value="MAPG_10518T0"/>
    <property type="gene ID" value="MAPG_10518"/>
</dbReference>
<protein>
    <recommendedName>
        <fullName evidence="1">Alpha/beta hydrolase fold-3 domain-containing protein</fullName>
    </recommendedName>
</protein>
<reference evidence="2" key="1">
    <citation type="submission" date="2010-05" db="EMBL/GenBank/DDBJ databases">
        <title>The Genome Sequence of Magnaporthe poae strain ATCC 64411.</title>
        <authorList>
            <consortium name="The Broad Institute Genome Sequencing Platform"/>
            <consortium name="Broad Institute Genome Sequencing Center for Infectious Disease"/>
            <person name="Ma L.-J."/>
            <person name="Dead R."/>
            <person name="Young S."/>
            <person name="Zeng Q."/>
            <person name="Koehrsen M."/>
            <person name="Alvarado L."/>
            <person name="Berlin A."/>
            <person name="Chapman S.B."/>
            <person name="Chen Z."/>
            <person name="Freedman E."/>
            <person name="Gellesch M."/>
            <person name="Goldberg J."/>
            <person name="Griggs A."/>
            <person name="Gujja S."/>
            <person name="Heilman E.R."/>
            <person name="Heiman D."/>
            <person name="Hepburn T."/>
            <person name="Howarth C."/>
            <person name="Jen D."/>
            <person name="Larson L."/>
            <person name="Mehta T."/>
            <person name="Neiman D."/>
            <person name="Pearson M."/>
            <person name="Roberts A."/>
            <person name="Saif S."/>
            <person name="Shea T."/>
            <person name="Shenoy N."/>
            <person name="Sisk P."/>
            <person name="Stolte C."/>
            <person name="Sykes S."/>
            <person name="Walk T."/>
            <person name="White J."/>
            <person name="Yandava C."/>
            <person name="Haas B."/>
            <person name="Nusbaum C."/>
            <person name="Birren B."/>
        </authorList>
    </citation>
    <scope>NUCLEOTIDE SEQUENCE</scope>
    <source>
        <strain evidence="2">ATCC 64411</strain>
    </source>
</reference>
<dbReference type="OrthoDB" id="408631at2759"/>
<dbReference type="EMBL" id="GL876975">
    <property type="protein sequence ID" value="KLU90666.1"/>
    <property type="molecule type" value="Genomic_DNA"/>
</dbReference>
<gene>
    <name evidence="2" type="ORF">MAPG_10518</name>
</gene>
<organism evidence="3 4">
    <name type="scientific">Magnaporthiopsis poae (strain ATCC 64411 / 73-15)</name>
    <name type="common">Kentucky bluegrass fungus</name>
    <name type="synonym">Magnaporthe poae</name>
    <dbReference type="NCBI Taxonomy" id="644358"/>
    <lineage>
        <taxon>Eukaryota</taxon>
        <taxon>Fungi</taxon>
        <taxon>Dikarya</taxon>
        <taxon>Ascomycota</taxon>
        <taxon>Pezizomycotina</taxon>
        <taxon>Sordariomycetes</taxon>
        <taxon>Sordariomycetidae</taxon>
        <taxon>Magnaporthales</taxon>
        <taxon>Magnaporthaceae</taxon>
        <taxon>Magnaporthiopsis</taxon>
    </lineage>
</organism>